<dbReference type="Gene3D" id="3.20.20.150">
    <property type="entry name" value="Divalent-metal-dependent TIM barrel enzymes"/>
    <property type="match status" value="1"/>
</dbReference>
<evidence type="ECO:0000259" key="1">
    <source>
        <dbReference type="Pfam" id="PF01261"/>
    </source>
</evidence>
<name>A0A381VRC4_9ZZZZ</name>
<dbReference type="SUPFAM" id="SSF51658">
    <property type="entry name" value="Xylose isomerase-like"/>
    <property type="match status" value="1"/>
</dbReference>
<dbReference type="PANTHER" id="PTHR12110">
    <property type="entry name" value="HYDROXYPYRUVATE ISOMERASE"/>
    <property type="match status" value="1"/>
</dbReference>
<gene>
    <name evidence="2" type="ORF">METZ01_LOCUS94957</name>
</gene>
<organism evidence="2">
    <name type="scientific">marine metagenome</name>
    <dbReference type="NCBI Taxonomy" id="408172"/>
    <lineage>
        <taxon>unclassified sequences</taxon>
        <taxon>metagenomes</taxon>
        <taxon>ecological metagenomes</taxon>
    </lineage>
</organism>
<evidence type="ECO:0000313" key="2">
    <source>
        <dbReference type="EMBL" id="SVA42103.1"/>
    </source>
</evidence>
<dbReference type="InterPro" id="IPR036237">
    <property type="entry name" value="Xyl_isomerase-like_sf"/>
</dbReference>
<protein>
    <recommendedName>
        <fullName evidence="1">Xylose isomerase-like TIM barrel domain-containing protein</fullName>
    </recommendedName>
</protein>
<dbReference type="PANTHER" id="PTHR12110:SF53">
    <property type="entry name" value="BLR5974 PROTEIN"/>
    <property type="match status" value="1"/>
</dbReference>
<dbReference type="InterPro" id="IPR050312">
    <property type="entry name" value="IolE/XylAMocC-like"/>
</dbReference>
<dbReference type="AlphaFoldDB" id="A0A381VRC4"/>
<sequence length="267" mass="30147">MSLSDRIGVDAGKTRLEDAIQWAIDNEFYFLDFNADTGPNHMDKWTTDRAHNVRDVCESNNIAIGLHTLSAVNVAEFSPFVSQAVEEYMQASVDLANLLNCSWTVVHGGYHFSGDIPERKKASLDRLKRIAKYGADTGQRILLENLNFEPKKAEVHYLAHTIEETREYFDEINPEHLGWAFTANHSNLVPEGIDGFLDTFGIERIGEVRLADNNGDYEVHLIPGEGNIDFNNLFTRLESTGYKGHYSMAYGSDEQRIESRKQLSTLA</sequence>
<dbReference type="Pfam" id="PF01261">
    <property type="entry name" value="AP_endonuc_2"/>
    <property type="match status" value="1"/>
</dbReference>
<proteinExistence type="predicted"/>
<accession>A0A381VRC4</accession>
<dbReference type="InterPro" id="IPR013022">
    <property type="entry name" value="Xyl_isomerase-like_TIM-brl"/>
</dbReference>
<reference evidence="2" key="1">
    <citation type="submission" date="2018-05" db="EMBL/GenBank/DDBJ databases">
        <authorList>
            <person name="Lanie J.A."/>
            <person name="Ng W.-L."/>
            <person name="Kazmierczak K.M."/>
            <person name="Andrzejewski T.M."/>
            <person name="Davidsen T.M."/>
            <person name="Wayne K.J."/>
            <person name="Tettelin H."/>
            <person name="Glass J.I."/>
            <person name="Rusch D."/>
            <person name="Podicherti R."/>
            <person name="Tsui H.-C.T."/>
            <person name="Winkler M.E."/>
        </authorList>
    </citation>
    <scope>NUCLEOTIDE SEQUENCE</scope>
</reference>
<dbReference type="EMBL" id="UINC01009389">
    <property type="protein sequence ID" value="SVA42103.1"/>
    <property type="molecule type" value="Genomic_DNA"/>
</dbReference>
<feature type="domain" description="Xylose isomerase-like TIM barrel" evidence="1">
    <location>
        <begin position="29"/>
        <end position="254"/>
    </location>
</feature>